<name>A0A9D4TWR1_CHLVU</name>
<reference evidence="3" key="2">
    <citation type="submission" date="2020-11" db="EMBL/GenBank/DDBJ databases">
        <authorList>
            <person name="Cecchin M."/>
            <person name="Marcolungo L."/>
            <person name="Rossato M."/>
            <person name="Girolomoni L."/>
            <person name="Cosentino E."/>
            <person name="Cuine S."/>
            <person name="Li-Beisson Y."/>
            <person name="Delledonne M."/>
            <person name="Ballottari M."/>
        </authorList>
    </citation>
    <scope>NUCLEOTIDE SEQUENCE</scope>
    <source>
        <strain evidence="3">211/11P</strain>
        <tissue evidence="3">Whole cell</tissue>
    </source>
</reference>
<dbReference type="AlphaFoldDB" id="A0A9D4TWR1"/>
<evidence type="ECO:0000313" key="3">
    <source>
        <dbReference type="EMBL" id="KAI3436599.1"/>
    </source>
</evidence>
<dbReference type="Gene3D" id="1.25.10.10">
    <property type="entry name" value="Leucine-rich Repeat Variant"/>
    <property type="match status" value="1"/>
</dbReference>
<feature type="compositionally biased region" description="Polar residues" evidence="1">
    <location>
        <begin position="455"/>
        <end position="467"/>
    </location>
</feature>
<dbReference type="InterPro" id="IPR033337">
    <property type="entry name" value="TORTIFOLIA1/SINE1-2"/>
</dbReference>
<dbReference type="OrthoDB" id="552366at2759"/>
<feature type="region of interest" description="Disordered" evidence="1">
    <location>
        <begin position="432"/>
        <end position="467"/>
    </location>
</feature>
<proteinExistence type="predicted"/>
<reference evidence="3" key="1">
    <citation type="journal article" date="2019" name="Plant J.">
        <title>Chlorella vulgaris genome assembly and annotation reveals the molecular basis for metabolic acclimation to high light conditions.</title>
        <authorList>
            <person name="Cecchin M."/>
            <person name="Marcolungo L."/>
            <person name="Rossato M."/>
            <person name="Girolomoni L."/>
            <person name="Cosentino E."/>
            <person name="Cuine S."/>
            <person name="Li-Beisson Y."/>
            <person name="Delledonne M."/>
            <person name="Ballottari M."/>
        </authorList>
    </citation>
    <scope>NUCLEOTIDE SEQUENCE</scope>
    <source>
        <strain evidence="3">211/11P</strain>
    </source>
</reference>
<feature type="compositionally biased region" description="Low complexity" evidence="1">
    <location>
        <begin position="437"/>
        <end position="446"/>
    </location>
</feature>
<dbReference type="PANTHER" id="PTHR31355:SF7">
    <property type="entry name" value="MICROTUBULE-ASSOCIATED PROTEIN TORTIFOLIA1"/>
    <property type="match status" value="1"/>
</dbReference>
<dbReference type="EMBL" id="SIDB01000002">
    <property type="protein sequence ID" value="KAI3436599.1"/>
    <property type="molecule type" value="Genomic_DNA"/>
</dbReference>
<feature type="domain" description="TORTIFOLIA1/SINE1-2 N-terminal" evidence="2">
    <location>
        <begin position="19"/>
        <end position="302"/>
    </location>
</feature>
<organism evidence="3 4">
    <name type="scientific">Chlorella vulgaris</name>
    <name type="common">Green alga</name>
    <dbReference type="NCBI Taxonomy" id="3077"/>
    <lineage>
        <taxon>Eukaryota</taxon>
        <taxon>Viridiplantae</taxon>
        <taxon>Chlorophyta</taxon>
        <taxon>core chlorophytes</taxon>
        <taxon>Trebouxiophyceae</taxon>
        <taxon>Chlorellales</taxon>
        <taxon>Chlorellaceae</taxon>
        <taxon>Chlorella clade</taxon>
        <taxon>Chlorella</taxon>
    </lineage>
</organism>
<evidence type="ECO:0000256" key="1">
    <source>
        <dbReference type="SAM" id="MobiDB-lite"/>
    </source>
</evidence>
<dbReference type="Proteomes" id="UP001055712">
    <property type="component" value="Unassembled WGS sequence"/>
</dbReference>
<gene>
    <name evidence="3" type="ORF">D9Q98_006016</name>
</gene>
<keyword evidence="4" id="KW-1185">Reference proteome</keyword>
<dbReference type="GO" id="GO:0005874">
    <property type="term" value="C:microtubule"/>
    <property type="evidence" value="ECO:0007669"/>
    <property type="project" value="InterPro"/>
</dbReference>
<sequence>MPPANARAVHYARQDLLFGAMERLEAKDTQLAAFETLKRQIKDLDVANLSALLHAAGSRTSRTGQFFKIHALRLAALCTTAPACLQWRAMLQPPLLGKLLSLLGAALRDGDSAVRAAAAECCRVVAAQLAAVGLATGDMSNPLLACLLEALAEPSGLVQAAAATALAQTAEHLQPLQPALLCQLLKALDNPSFLGRPELWQALAWLDGGRLRGLAASSWHLVLDLMPEVLGSAADGSGLLGALSGRGKDFQLRAAAAHTVKALAAGVGPGCPAGWDAAAAALKAAKTDVSKPVRDAAASALPLVACVQQFLAGGLPLEQWPAMCSGMLAAELRNGHPSDTQLAVLLEQQARLAADFVGFAAATQHQLQQLGHALASTNAAVAQLSAAGGRIMCVPEAHLPAATLLGTQTGQQRPRAAPRLSSLHRTYQALEQDLHSQQQQQQQQQQPPGPAAVQLTGSLGLSNDQMG</sequence>
<evidence type="ECO:0000259" key="2">
    <source>
        <dbReference type="Pfam" id="PF24714"/>
    </source>
</evidence>
<dbReference type="InterPro" id="IPR011989">
    <property type="entry name" value="ARM-like"/>
</dbReference>
<dbReference type="InterPro" id="IPR016024">
    <property type="entry name" value="ARM-type_fold"/>
</dbReference>
<dbReference type="InterPro" id="IPR057600">
    <property type="entry name" value="TORTIFOLIA1/SINE1-2_N"/>
</dbReference>
<accession>A0A9D4TWR1</accession>
<evidence type="ECO:0000313" key="4">
    <source>
        <dbReference type="Proteomes" id="UP001055712"/>
    </source>
</evidence>
<dbReference type="PANTHER" id="PTHR31355">
    <property type="entry name" value="MICROTUBULE-ASSOCIATED PROTEIN TORTIFOLIA1"/>
    <property type="match status" value="1"/>
</dbReference>
<dbReference type="SUPFAM" id="SSF48371">
    <property type="entry name" value="ARM repeat"/>
    <property type="match status" value="1"/>
</dbReference>
<comment type="caution">
    <text evidence="3">The sequence shown here is derived from an EMBL/GenBank/DDBJ whole genome shotgun (WGS) entry which is preliminary data.</text>
</comment>
<dbReference type="GO" id="GO:0008017">
    <property type="term" value="F:microtubule binding"/>
    <property type="evidence" value="ECO:0007669"/>
    <property type="project" value="InterPro"/>
</dbReference>
<dbReference type="Pfam" id="PF24714">
    <property type="entry name" value="TOR1L1_N"/>
    <property type="match status" value="1"/>
</dbReference>
<protein>
    <recommendedName>
        <fullName evidence="2">TORTIFOLIA1/SINE1-2 N-terminal domain-containing protein</fullName>
    </recommendedName>
</protein>